<organism evidence="3 4">
    <name type="scientific">Heyndrickxia acidicola</name>
    <dbReference type="NCBI Taxonomy" id="209389"/>
    <lineage>
        <taxon>Bacteria</taxon>
        <taxon>Bacillati</taxon>
        <taxon>Bacillota</taxon>
        <taxon>Bacilli</taxon>
        <taxon>Bacillales</taxon>
        <taxon>Bacillaceae</taxon>
        <taxon>Heyndrickxia</taxon>
    </lineage>
</organism>
<evidence type="ECO:0000313" key="3">
    <source>
        <dbReference type="EMBL" id="MED1202687.1"/>
    </source>
</evidence>
<feature type="transmembrane region" description="Helical" evidence="1">
    <location>
        <begin position="121"/>
        <end position="143"/>
    </location>
</feature>
<dbReference type="RefSeq" id="WP_066267226.1">
    <property type="nucleotide sequence ID" value="NZ_JARMAB010000007.1"/>
</dbReference>
<keyword evidence="1" id="KW-0472">Membrane</keyword>
<keyword evidence="1" id="KW-0812">Transmembrane</keyword>
<dbReference type="InterPro" id="IPR052710">
    <property type="entry name" value="CAAX_protease"/>
</dbReference>
<dbReference type="Proteomes" id="UP001341444">
    <property type="component" value="Unassembled WGS sequence"/>
</dbReference>
<gene>
    <name evidence="3" type="ORF">P4T90_06210</name>
</gene>
<evidence type="ECO:0000313" key="4">
    <source>
        <dbReference type="Proteomes" id="UP001341444"/>
    </source>
</evidence>
<evidence type="ECO:0000259" key="2">
    <source>
        <dbReference type="Pfam" id="PF02517"/>
    </source>
</evidence>
<feature type="transmembrane region" description="Helical" evidence="1">
    <location>
        <begin position="179"/>
        <end position="196"/>
    </location>
</feature>
<feature type="transmembrane region" description="Helical" evidence="1">
    <location>
        <begin position="46"/>
        <end position="65"/>
    </location>
</feature>
<proteinExistence type="predicted"/>
<feature type="domain" description="CAAX prenyl protease 2/Lysostaphin resistance protein A-like" evidence="2">
    <location>
        <begin position="128"/>
        <end position="215"/>
    </location>
</feature>
<dbReference type="GO" id="GO:0008237">
    <property type="term" value="F:metallopeptidase activity"/>
    <property type="evidence" value="ECO:0007669"/>
    <property type="project" value="UniProtKB-KW"/>
</dbReference>
<dbReference type="PANTHER" id="PTHR36435:SF6">
    <property type="entry name" value="ABORTIVE INFECTION PROTEIN"/>
    <property type="match status" value="1"/>
</dbReference>
<keyword evidence="4" id="KW-1185">Reference proteome</keyword>
<dbReference type="Pfam" id="PF02517">
    <property type="entry name" value="Rce1-like"/>
    <property type="match status" value="1"/>
</dbReference>
<feature type="transmembrane region" description="Helical" evidence="1">
    <location>
        <begin position="7"/>
        <end position="34"/>
    </location>
</feature>
<feature type="transmembrane region" description="Helical" evidence="1">
    <location>
        <begin position="155"/>
        <end position="173"/>
    </location>
</feature>
<evidence type="ECO:0000256" key="1">
    <source>
        <dbReference type="SAM" id="Phobius"/>
    </source>
</evidence>
<dbReference type="InterPro" id="IPR003675">
    <property type="entry name" value="Rce1/LyrA-like_dom"/>
</dbReference>
<dbReference type="PANTHER" id="PTHR36435">
    <property type="entry name" value="SLR1288 PROTEIN"/>
    <property type="match status" value="1"/>
</dbReference>
<keyword evidence="3" id="KW-0378">Hydrolase</keyword>
<feature type="transmembrane region" description="Helical" evidence="1">
    <location>
        <begin position="203"/>
        <end position="223"/>
    </location>
</feature>
<reference evidence="3 4" key="1">
    <citation type="submission" date="2023-03" db="EMBL/GenBank/DDBJ databases">
        <title>Bacillus Genome Sequencing.</title>
        <authorList>
            <person name="Dunlap C."/>
        </authorList>
    </citation>
    <scope>NUCLEOTIDE SEQUENCE [LARGE SCALE GENOMIC DNA]</scope>
    <source>
        <strain evidence="3 4">B-23453</strain>
    </source>
</reference>
<comment type="caution">
    <text evidence="3">The sequence shown here is derived from an EMBL/GenBank/DDBJ whole genome shotgun (WGS) entry which is preliminary data.</text>
</comment>
<keyword evidence="1" id="KW-1133">Transmembrane helix</keyword>
<sequence>MKKEYIYILITYIVMQLSGIIGIPVVAALGIYVFHESKAQMAHIALPSWIVISFIAALIIILPLYKKSIRNQEERISPMPIGQSLLWAVGGIFMAFAAQYAGAIIEHLIGVNAASENTDRILALIESLPLVVIVSSIVGPILEEIVFRKIIFGSLYKKFSFNISATISSLLFALAHQDITHLIVYTLMGFTFAYLYRKTGRIIVSTIAHVVMNTVVVLIQLSLTGQMHDQIKSVQGIIGGFFS</sequence>
<protein>
    <submittedName>
        <fullName evidence="3">CPBP family intramembrane metalloprotease</fullName>
    </submittedName>
</protein>
<keyword evidence="3" id="KW-0645">Protease</keyword>
<name>A0ABU6ME55_9BACI</name>
<feature type="transmembrane region" description="Helical" evidence="1">
    <location>
        <begin position="85"/>
        <end position="109"/>
    </location>
</feature>
<accession>A0ABU6ME55</accession>
<keyword evidence="3" id="KW-0482">Metalloprotease</keyword>
<dbReference type="EMBL" id="JARMAB010000007">
    <property type="protein sequence ID" value="MED1202687.1"/>
    <property type="molecule type" value="Genomic_DNA"/>
</dbReference>